<evidence type="ECO:0008006" key="5">
    <source>
        <dbReference type="Google" id="ProtNLM"/>
    </source>
</evidence>
<dbReference type="PANTHER" id="PTHR43817">
    <property type="entry name" value="GLYCOSYL HYDROLASE"/>
    <property type="match status" value="1"/>
</dbReference>
<dbReference type="RefSeq" id="WP_013584807.1">
    <property type="nucleotide sequence ID" value="NC_015125.1"/>
</dbReference>
<dbReference type="Gene3D" id="2.60.120.260">
    <property type="entry name" value="Galactose-binding domain-like"/>
    <property type="match status" value="1"/>
</dbReference>
<keyword evidence="2" id="KW-0378">Hydrolase</keyword>
<dbReference type="AlphaFoldDB" id="E8NB35"/>
<dbReference type="HOGENOM" id="CLU_003772_2_1_11"/>
<dbReference type="Proteomes" id="UP000008975">
    <property type="component" value="Chromosome"/>
</dbReference>
<evidence type="ECO:0000313" key="3">
    <source>
        <dbReference type="EMBL" id="BAJ74682.1"/>
    </source>
</evidence>
<sequence length="1049" mass="111268">MSPSPANSSPDDLWNLFVDPPDEARPRAWWHWMDGNADAEGAVADLEWLHRIGVRGVHLFDGGMGMPSVVGAPRHPGMPEWDDAIEAAVTTAARLDMEIAIATSAGWSASGGPWVAPVDAMKKVVWSEVVVDGGRIDVALPPLPDSAGGFQDAPRHGADGSPRWSADWRVVAFPASAGQLPLAPASYRVDGVAIDGATLIDGAFGPGIRLPRDPDAWSEAAIEAVFREPVTVRAVTLGLPGPRGFGAAPPPLAVLQVDDGAGFHDLVRLEPTTVVARTASFPAVTARRFRLLLSGASASEALPTMAPGVRMPPVLRRADAFEVSEFALFAAARVHHAETKAGFGVEPDFYALDSVADPDSPAIDPATVIDLTTSFDGERLRGEIPPGSWRILRLGASPTGQTNGPAPAVSTGLEVDKLDGNRVAAYLETHLERYRPRTGRFTALLSDSIEAGAQNFTDAIAERFAAARGYDPTAWLPTLAGYLVEGAEASDGFLADYRRTLGELLAREYYGTLATEAHARGMTYYAEALEDGRPQWGDDLAMRGPADVPMGAMWTFDPSAGPKPTYVADLKGASSVAHVHGRTWTGAEAFTSFGDPWGWMPSNLKHVADLQLALGVTRFCVHTSPHQPASTPPPGIALAPFLGQAFTRHETWADMARPWIDYLARCSALLAAGRPAVDVAVFVGEEAPVTGLYEHRLDDTVPAGFDFDYLGVDGLDILQVEGESLVAGHSRYRLLFLGGSSRRMTVPTLRRLATLVDAGASLVGLRPETTPSLGDDAEEFTALVARVWASPGVVETDDLGQALAELGCAPERPVTGAQVRRIARIVGDRRVDFLANPSGDPVTVTLTGVPGPVEIWDPVRRTRHAPSAAEGRVDVTLPAFGSVFVVDGTGADDASPGRTINPEGEWSVELPGIPAVSHGEHPHPWTDDGAAARGFSGIGVYRAELSTPDAGTPTELDLGTVHGVARVRVNGTDCGIAWTAPYRVDVSAAWQEGVNQVRVEVAVPWRNRLIAEATHPSSEIFAPMTQVFSVDAVPRPAGISGPVTLLCKP</sequence>
<name>E8NB35_MICTS</name>
<dbReference type="eggNOG" id="COG3250">
    <property type="taxonomic scope" value="Bacteria"/>
</dbReference>
<keyword evidence="1" id="KW-0732">Signal</keyword>
<evidence type="ECO:0000313" key="4">
    <source>
        <dbReference type="Proteomes" id="UP000008975"/>
    </source>
</evidence>
<dbReference type="SUPFAM" id="SSF49785">
    <property type="entry name" value="Galactose-binding domain-like"/>
    <property type="match status" value="1"/>
</dbReference>
<protein>
    <recommendedName>
        <fullName evidence="5">Glycoside hydrolase</fullName>
    </recommendedName>
</protein>
<organism evidence="3 4">
    <name type="scientific">Microbacterium testaceum (strain StLB037)</name>
    <dbReference type="NCBI Taxonomy" id="979556"/>
    <lineage>
        <taxon>Bacteria</taxon>
        <taxon>Bacillati</taxon>
        <taxon>Actinomycetota</taxon>
        <taxon>Actinomycetes</taxon>
        <taxon>Micrococcales</taxon>
        <taxon>Microbacteriaceae</taxon>
        <taxon>Microbacterium</taxon>
    </lineage>
</organism>
<dbReference type="NCBIfam" id="NF045579">
    <property type="entry name" value="rhamnoside_JR"/>
    <property type="match status" value="1"/>
</dbReference>
<dbReference type="InterPro" id="IPR008979">
    <property type="entry name" value="Galactose-bd-like_sf"/>
</dbReference>
<accession>E8NB35</accession>
<dbReference type="EMBL" id="AP012052">
    <property type="protein sequence ID" value="BAJ74682.1"/>
    <property type="molecule type" value="Genomic_DNA"/>
</dbReference>
<evidence type="ECO:0000256" key="1">
    <source>
        <dbReference type="ARBA" id="ARBA00022729"/>
    </source>
</evidence>
<reference evidence="3 4" key="1">
    <citation type="journal article" date="2011" name="J. Bacteriol.">
        <title>Genome sequence of Microbacterium testaceum StLB037, an N-acylhomoserine lactone-degrading bacterium isolated from potato leaves.</title>
        <authorList>
            <person name="Morohoshi T."/>
            <person name="Wang W.-Z."/>
            <person name="Someya N."/>
            <person name="Ikeda T."/>
        </authorList>
    </citation>
    <scope>NUCLEOTIDE SEQUENCE [LARGE SCALE GENOMIC DNA]</scope>
    <source>
        <strain evidence="3 4">StLB037</strain>
    </source>
</reference>
<evidence type="ECO:0000256" key="2">
    <source>
        <dbReference type="ARBA" id="ARBA00022801"/>
    </source>
</evidence>
<dbReference type="PANTHER" id="PTHR43817:SF1">
    <property type="entry name" value="HYDROLASE, FAMILY 43, PUTATIVE (AFU_ORTHOLOGUE AFUA_3G01660)-RELATED"/>
    <property type="match status" value="1"/>
</dbReference>
<reference key="2">
    <citation type="submission" date="2011-02" db="EMBL/GenBank/DDBJ databases">
        <title>Genome sequence of Microbacterium testaceum StLB037.</title>
        <authorList>
            <person name="Morohoshi T."/>
            <person name="Wang W.Z."/>
            <person name="Someya N."/>
            <person name="Ikeda T."/>
        </authorList>
    </citation>
    <scope>NUCLEOTIDE SEQUENCE</scope>
    <source>
        <strain>StLB037</strain>
    </source>
</reference>
<dbReference type="Pfam" id="PF17132">
    <property type="entry name" value="Glyco_hydro_106"/>
    <property type="match status" value="1"/>
</dbReference>
<gene>
    <name evidence="3" type="ordered locus">MTES_1718</name>
</gene>
<dbReference type="KEGG" id="mts:MTES_1718"/>
<dbReference type="GO" id="GO:0016787">
    <property type="term" value="F:hydrolase activity"/>
    <property type="evidence" value="ECO:0007669"/>
    <property type="project" value="UniProtKB-KW"/>
</dbReference>
<dbReference type="STRING" id="979556.MTES_1718"/>
<proteinExistence type="predicted"/>